<dbReference type="EMBL" id="CAJVQB010130874">
    <property type="protein sequence ID" value="CAG8853925.1"/>
    <property type="molecule type" value="Genomic_DNA"/>
</dbReference>
<reference evidence="1 2" key="1">
    <citation type="submission" date="2021-06" db="EMBL/GenBank/DDBJ databases">
        <authorList>
            <person name="Kallberg Y."/>
            <person name="Tangrot J."/>
            <person name="Rosling A."/>
        </authorList>
    </citation>
    <scope>NUCLEOTIDE SEQUENCE [LARGE SCALE GENOMIC DNA]</scope>
    <source>
        <strain evidence="1 2">120-4 pot B 10/14</strain>
    </source>
</reference>
<name>A0ABN7XFY9_GIGMA</name>
<protein>
    <submittedName>
        <fullName evidence="1">14811_t:CDS:1</fullName>
    </submittedName>
</protein>
<organism evidence="1 2">
    <name type="scientific">Gigaspora margarita</name>
    <dbReference type="NCBI Taxonomy" id="4874"/>
    <lineage>
        <taxon>Eukaryota</taxon>
        <taxon>Fungi</taxon>
        <taxon>Fungi incertae sedis</taxon>
        <taxon>Mucoromycota</taxon>
        <taxon>Glomeromycotina</taxon>
        <taxon>Glomeromycetes</taxon>
        <taxon>Diversisporales</taxon>
        <taxon>Gigasporaceae</taxon>
        <taxon>Gigaspora</taxon>
    </lineage>
</organism>
<comment type="caution">
    <text evidence="1">The sequence shown here is derived from an EMBL/GenBank/DDBJ whole genome shotgun (WGS) entry which is preliminary data.</text>
</comment>
<evidence type="ECO:0000313" key="1">
    <source>
        <dbReference type="EMBL" id="CAG8853925.1"/>
    </source>
</evidence>
<feature type="non-terminal residue" evidence="1">
    <location>
        <position position="54"/>
    </location>
</feature>
<accession>A0ABN7XFY9</accession>
<proteinExistence type="predicted"/>
<dbReference type="Proteomes" id="UP000789901">
    <property type="component" value="Unassembled WGS sequence"/>
</dbReference>
<keyword evidence="2" id="KW-1185">Reference proteome</keyword>
<gene>
    <name evidence="1" type="ORF">GMARGA_LOCUS42746</name>
</gene>
<evidence type="ECO:0000313" key="2">
    <source>
        <dbReference type="Proteomes" id="UP000789901"/>
    </source>
</evidence>
<sequence>RVSYDTYVGQIQYFIQHTLEMNNSQLKHSLAFVRWYKPASNSSTRLYFGMNEKE</sequence>
<feature type="non-terminal residue" evidence="1">
    <location>
        <position position="1"/>
    </location>
</feature>